<accession>A0ABZ1CZS8</accession>
<organism evidence="2 3">
    <name type="scientific">Kwoniella shivajii</name>
    <dbReference type="NCBI Taxonomy" id="564305"/>
    <lineage>
        <taxon>Eukaryota</taxon>
        <taxon>Fungi</taxon>
        <taxon>Dikarya</taxon>
        <taxon>Basidiomycota</taxon>
        <taxon>Agaricomycotina</taxon>
        <taxon>Tremellomycetes</taxon>
        <taxon>Tremellales</taxon>
        <taxon>Cryptococcaceae</taxon>
        <taxon>Kwoniella</taxon>
    </lineage>
</organism>
<name>A0ABZ1CZS8_9TREE</name>
<dbReference type="RefSeq" id="XP_062790956.1">
    <property type="nucleotide sequence ID" value="XM_062934905.1"/>
</dbReference>
<feature type="compositionally biased region" description="Basic and acidic residues" evidence="1">
    <location>
        <begin position="1"/>
        <end position="24"/>
    </location>
</feature>
<dbReference type="GeneID" id="87955300"/>
<sequence length="82" mass="8395">MSSNDNNDKARIDGDQRNGAKDDDNPADSFPESGKLNVPTVPSDLGGGSWVVINAHQGPRTNLANVCSNGDASVNGTAGQGK</sequence>
<dbReference type="Proteomes" id="UP001329825">
    <property type="component" value="Chromosome 4"/>
</dbReference>
<dbReference type="EMBL" id="CP141884">
    <property type="protein sequence ID" value="WRT66216.1"/>
    <property type="molecule type" value="Genomic_DNA"/>
</dbReference>
<protein>
    <submittedName>
        <fullName evidence="2">Uncharacterized protein</fullName>
    </submittedName>
</protein>
<feature type="region of interest" description="Disordered" evidence="1">
    <location>
        <begin position="1"/>
        <end position="43"/>
    </location>
</feature>
<proteinExistence type="predicted"/>
<evidence type="ECO:0000313" key="3">
    <source>
        <dbReference type="Proteomes" id="UP001329825"/>
    </source>
</evidence>
<evidence type="ECO:0000313" key="2">
    <source>
        <dbReference type="EMBL" id="WRT66216.1"/>
    </source>
</evidence>
<evidence type="ECO:0000256" key="1">
    <source>
        <dbReference type="SAM" id="MobiDB-lite"/>
    </source>
</evidence>
<reference evidence="2 3" key="1">
    <citation type="submission" date="2024-01" db="EMBL/GenBank/DDBJ databases">
        <title>Comparative genomics of Cryptococcus and Kwoniella reveals pathogenesis evolution and contrasting modes of karyotype evolution via chromosome fusion or intercentromeric recombination.</title>
        <authorList>
            <person name="Coelho M.A."/>
            <person name="David-Palma M."/>
            <person name="Shea T."/>
            <person name="Bowers K."/>
            <person name="McGinley-Smith S."/>
            <person name="Mohammad A.W."/>
            <person name="Gnirke A."/>
            <person name="Yurkov A.M."/>
            <person name="Nowrousian M."/>
            <person name="Sun S."/>
            <person name="Cuomo C.A."/>
            <person name="Heitman J."/>
        </authorList>
    </citation>
    <scope>NUCLEOTIDE SEQUENCE [LARGE SCALE GENOMIC DNA]</scope>
    <source>
        <strain evidence="2">CBS 11374</strain>
    </source>
</reference>
<keyword evidence="3" id="KW-1185">Reference proteome</keyword>
<gene>
    <name evidence="2" type="ORF">IL334_003169</name>
</gene>